<dbReference type="PANTHER" id="PTHR30620">
    <property type="entry name" value="PERIPLASMIC BETA-GLUCOSIDASE-RELATED"/>
    <property type="match status" value="1"/>
</dbReference>
<dbReference type="EMBL" id="JAENGY010000127">
    <property type="protein sequence ID" value="KAG6972706.1"/>
    <property type="molecule type" value="Genomic_DNA"/>
</dbReference>
<evidence type="ECO:0000313" key="8">
    <source>
        <dbReference type="Proteomes" id="UP000709295"/>
    </source>
</evidence>
<evidence type="ECO:0000256" key="2">
    <source>
        <dbReference type="ARBA" id="ARBA00005336"/>
    </source>
</evidence>
<evidence type="ECO:0000256" key="3">
    <source>
        <dbReference type="ARBA" id="ARBA00012744"/>
    </source>
</evidence>
<dbReference type="GO" id="GO:0009251">
    <property type="term" value="P:glucan catabolic process"/>
    <property type="evidence" value="ECO:0007669"/>
    <property type="project" value="TreeGrafter"/>
</dbReference>
<dbReference type="InterPro" id="IPR002772">
    <property type="entry name" value="Glyco_hydro_3_C"/>
</dbReference>
<comment type="catalytic activity">
    <reaction evidence="1">
        <text>Hydrolysis of terminal, non-reducing beta-D-glucosyl residues with release of beta-D-glucose.</text>
        <dbReference type="EC" id="3.2.1.21"/>
    </reaction>
</comment>
<dbReference type="FunFam" id="2.60.40.10:FF:000731">
    <property type="entry name" value="Lysosomal beta glucosidase"/>
    <property type="match status" value="1"/>
</dbReference>
<keyword evidence="8" id="KW-1185">Reference proteome</keyword>
<gene>
    <name evidence="7" type="ORF">JG688_00003875</name>
</gene>
<evidence type="ECO:0000256" key="1">
    <source>
        <dbReference type="ARBA" id="ARBA00000448"/>
    </source>
</evidence>
<accession>A0A8J5ISG3</accession>
<dbReference type="FunFam" id="3.40.50.1700:FF:000006">
    <property type="entry name" value="Lysosomal beta glucosidase"/>
    <property type="match status" value="1"/>
</dbReference>
<dbReference type="GO" id="GO:0008422">
    <property type="term" value="F:beta-glucosidase activity"/>
    <property type="evidence" value="ECO:0007669"/>
    <property type="project" value="UniProtKB-EC"/>
</dbReference>
<keyword evidence="5" id="KW-0378">Hydrolase</keyword>
<dbReference type="PANTHER" id="PTHR30620:SF16">
    <property type="entry name" value="LYSOSOMAL BETA GLUCOSIDASE"/>
    <property type="match status" value="1"/>
</dbReference>
<keyword evidence="4" id="KW-0732">Signal</keyword>
<protein>
    <recommendedName>
        <fullName evidence="3">beta-glucosidase</fullName>
        <ecNumber evidence="3">3.2.1.21</ecNumber>
    </recommendedName>
</protein>
<dbReference type="Pfam" id="PF14310">
    <property type="entry name" value="Fn3-like"/>
    <property type="match status" value="1"/>
</dbReference>
<sequence>MKLQLGLYDNPVPGEQYVSLAGNAKDEETALELARESIVLLKNEDNLLPLSKNASVFLTGHSADNVGFQCGGWTLTWEGYSGNEMFQHGISVRKGLENLIGNSSFSYFNGQHANGSISDADLTTSVELASQHDHTIVAIGESNYTEKPGDIDDPALPEGQEKYVKELAATGTKIIVVLFGGRPRLFGSIPDHAAAIINGMLPCELGGQAVAEILYGDVNPSGKMPITYPNDPANIAIPYNHRVTTRCKWDNCWMQWDFGAGLSCTQFIYSAATLDKTTIAGSGDTLAATVTVTNTGTRAGKETVMLFLIQPFRKISVPEMKLLKEFKKIELQASESVDVSFLLSAEDWGVYKPQIGNGLNRIVEDSKYVVAVMPDTWCNVY</sequence>
<reference evidence="7" key="1">
    <citation type="submission" date="2021-01" db="EMBL/GenBank/DDBJ databases">
        <title>Phytophthora aleatoria, a newly-described species from Pinus radiata is distinct from Phytophthora cactorum isolates based on comparative genomics.</title>
        <authorList>
            <person name="Mcdougal R."/>
            <person name="Panda P."/>
            <person name="Williams N."/>
            <person name="Studholme D.J."/>
        </authorList>
    </citation>
    <scope>NUCLEOTIDE SEQUENCE</scope>
    <source>
        <strain evidence="7">NZFS 4037</strain>
    </source>
</reference>
<dbReference type="Proteomes" id="UP000709295">
    <property type="component" value="Unassembled WGS sequence"/>
</dbReference>
<name>A0A8J5ISG3_9STRA</name>
<evidence type="ECO:0000259" key="6">
    <source>
        <dbReference type="SMART" id="SM01217"/>
    </source>
</evidence>
<evidence type="ECO:0000313" key="7">
    <source>
        <dbReference type="EMBL" id="KAG6972706.1"/>
    </source>
</evidence>
<dbReference type="InterPro" id="IPR026891">
    <property type="entry name" value="Fn3-like"/>
</dbReference>
<dbReference type="InterPro" id="IPR051915">
    <property type="entry name" value="Cellulose_Degrad_GH3"/>
</dbReference>
<proteinExistence type="inferred from homology"/>
<comment type="similarity">
    <text evidence="2">Belongs to the glycosyl hydrolase 3 family.</text>
</comment>
<dbReference type="EC" id="3.2.1.21" evidence="3"/>
<evidence type="ECO:0000256" key="4">
    <source>
        <dbReference type="ARBA" id="ARBA00022729"/>
    </source>
</evidence>
<dbReference type="Pfam" id="PF01915">
    <property type="entry name" value="Glyco_hydro_3_C"/>
    <property type="match status" value="1"/>
</dbReference>
<evidence type="ECO:0000256" key="5">
    <source>
        <dbReference type="ARBA" id="ARBA00023295"/>
    </source>
</evidence>
<feature type="domain" description="Fibronectin type III-like" evidence="6">
    <location>
        <begin position="302"/>
        <end position="376"/>
    </location>
</feature>
<organism evidence="7 8">
    <name type="scientific">Phytophthora aleatoria</name>
    <dbReference type="NCBI Taxonomy" id="2496075"/>
    <lineage>
        <taxon>Eukaryota</taxon>
        <taxon>Sar</taxon>
        <taxon>Stramenopiles</taxon>
        <taxon>Oomycota</taxon>
        <taxon>Peronosporomycetes</taxon>
        <taxon>Peronosporales</taxon>
        <taxon>Peronosporaceae</taxon>
        <taxon>Phytophthora</taxon>
    </lineage>
</organism>
<comment type="caution">
    <text evidence="7">The sequence shown here is derived from an EMBL/GenBank/DDBJ whole genome shotgun (WGS) entry which is preliminary data.</text>
</comment>
<keyword evidence="5" id="KW-0326">Glycosidase</keyword>
<dbReference type="AlphaFoldDB" id="A0A8J5ISG3"/>
<dbReference type="SMART" id="SM01217">
    <property type="entry name" value="Fn3_like"/>
    <property type="match status" value="1"/>
</dbReference>